<evidence type="ECO:0000313" key="2">
    <source>
        <dbReference type="EMBL" id="EFX75340.1"/>
    </source>
</evidence>
<keyword evidence="3" id="KW-1185">Reference proteome</keyword>
<feature type="compositionally biased region" description="Acidic residues" evidence="1">
    <location>
        <begin position="106"/>
        <end position="118"/>
    </location>
</feature>
<protein>
    <submittedName>
        <fullName evidence="2">Uncharacterized protein</fullName>
    </submittedName>
</protein>
<dbReference type="KEGG" id="dpx:DAPPUDRAFT_250580"/>
<evidence type="ECO:0000313" key="3">
    <source>
        <dbReference type="Proteomes" id="UP000000305"/>
    </source>
</evidence>
<dbReference type="AlphaFoldDB" id="E9GYV8"/>
<dbReference type="InParanoid" id="E9GYV8"/>
<feature type="region of interest" description="Disordered" evidence="1">
    <location>
        <begin position="97"/>
        <end position="118"/>
    </location>
</feature>
<proteinExistence type="predicted"/>
<dbReference type="HOGENOM" id="CLU_2075520_0_0_1"/>
<accession>E9GYV8</accession>
<evidence type="ECO:0000256" key="1">
    <source>
        <dbReference type="SAM" id="MobiDB-lite"/>
    </source>
</evidence>
<dbReference type="EMBL" id="GL732576">
    <property type="protein sequence ID" value="EFX75340.1"/>
    <property type="molecule type" value="Genomic_DNA"/>
</dbReference>
<sequence length="118" mass="13906">MFACTKTGNLDETNVLHPFLNWRYYIHSGKQHWIESDKKSYRGLDIEVARLNLEVPLWRQERMMKQEQIFPVLSLHGLPILNDSNIRRGQSEKKKDKLSLLVETTTDMESDEEETVDT</sequence>
<organism evidence="2 3">
    <name type="scientific">Daphnia pulex</name>
    <name type="common">Water flea</name>
    <dbReference type="NCBI Taxonomy" id="6669"/>
    <lineage>
        <taxon>Eukaryota</taxon>
        <taxon>Metazoa</taxon>
        <taxon>Ecdysozoa</taxon>
        <taxon>Arthropoda</taxon>
        <taxon>Crustacea</taxon>
        <taxon>Branchiopoda</taxon>
        <taxon>Diplostraca</taxon>
        <taxon>Cladocera</taxon>
        <taxon>Anomopoda</taxon>
        <taxon>Daphniidae</taxon>
        <taxon>Daphnia</taxon>
    </lineage>
</organism>
<name>E9GYV8_DAPPU</name>
<gene>
    <name evidence="2" type="ORF">DAPPUDRAFT_250580</name>
</gene>
<reference evidence="2 3" key="1">
    <citation type="journal article" date="2011" name="Science">
        <title>The ecoresponsive genome of Daphnia pulex.</title>
        <authorList>
            <person name="Colbourne J.K."/>
            <person name="Pfrender M.E."/>
            <person name="Gilbert D."/>
            <person name="Thomas W.K."/>
            <person name="Tucker A."/>
            <person name="Oakley T.H."/>
            <person name="Tokishita S."/>
            <person name="Aerts A."/>
            <person name="Arnold G.J."/>
            <person name="Basu M.K."/>
            <person name="Bauer D.J."/>
            <person name="Caceres C.E."/>
            <person name="Carmel L."/>
            <person name="Casola C."/>
            <person name="Choi J.H."/>
            <person name="Detter J.C."/>
            <person name="Dong Q."/>
            <person name="Dusheyko S."/>
            <person name="Eads B.D."/>
            <person name="Frohlich T."/>
            <person name="Geiler-Samerotte K.A."/>
            <person name="Gerlach D."/>
            <person name="Hatcher P."/>
            <person name="Jogdeo S."/>
            <person name="Krijgsveld J."/>
            <person name="Kriventseva E.V."/>
            <person name="Kultz D."/>
            <person name="Laforsch C."/>
            <person name="Lindquist E."/>
            <person name="Lopez J."/>
            <person name="Manak J.R."/>
            <person name="Muller J."/>
            <person name="Pangilinan J."/>
            <person name="Patwardhan R.P."/>
            <person name="Pitluck S."/>
            <person name="Pritham E.J."/>
            <person name="Rechtsteiner A."/>
            <person name="Rho M."/>
            <person name="Rogozin I.B."/>
            <person name="Sakarya O."/>
            <person name="Salamov A."/>
            <person name="Schaack S."/>
            <person name="Shapiro H."/>
            <person name="Shiga Y."/>
            <person name="Skalitzky C."/>
            <person name="Smith Z."/>
            <person name="Souvorov A."/>
            <person name="Sung W."/>
            <person name="Tang Z."/>
            <person name="Tsuchiya D."/>
            <person name="Tu H."/>
            <person name="Vos H."/>
            <person name="Wang M."/>
            <person name="Wolf Y.I."/>
            <person name="Yamagata H."/>
            <person name="Yamada T."/>
            <person name="Ye Y."/>
            <person name="Shaw J.R."/>
            <person name="Andrews J."/>
            <person name="Crease T.J."/>
            <person name="Tang H."/>
            <person name="Lucas S.M."/>
            <person name="Robertson H.M."/>
            <person name="Bork P."/>
            <person name="Koonin E.V."/>
            <person name="Zdobnov E.M."/>
            <person name="Grigoriev I.V."/>
            <person name="Lynch M."/>
            <person name="Boore J.L."/>
        </authorList>
    </citation>
    <scope>NUCLEOTIDE SEQUENCE [LARGE SCALE GENOMIC DNA]</scope>
</reference>
<dbReference type="Proteomes" id="UP000000305">
    <property type="component" value="Unassembled WGS sequence"/>
</dbReference>